<comment type="cofactor">
    <cofactor evidence="1">
        <name>Zn(2+)</name>
        <dbReference type="ChEBI" id="CHEBI:29105"/>
    </cofactor>
</comment>
<dbReference type="Gene3D" id="3.30.980.10">
    <property type="entry name" value="Threonyl-trna Synthetase, Chain A, domain 2"/>
    <property type="match status" value="1"/>
</dbReference>
<proteinExistence type="inferred from homology"/>
<dbReference type="Gene3D" id="2.40.30.130">
    <property type="match status" value="1"/>
</dbReference>
<dbReference type="SMART" id="SM00863">
    <property type="entry name" value="tRNA_SAD"/>
    <property type="match status" value="1"/>
</dbReference>
<evidence type="ECO:0000256" key="2">
    <source>
        <dbReference type="ARBA" id="ARBA00008429"/>
    </source>
</evidence>
<dbReference type="SUPFAM" id="SSF50447">
    <property type="entry name" value="Translation proteins"/>
    <property type="match status" value="1"/>
</dbReference>
<keyword evidence="5" id="KW-1185">Reference proteome</keyword>
<dbReference type="InterPro" id="IPR009000">
    <property type="entry name" value="Transl_B-barrel_sf"/>
</dbReference>
<dbReference type="EMBL" id="CAJNDS010002581">
    <property type="protein sequence ID" value="CAE7533647.1"/>
    <property type="molecule type" value="Genomic_DNA"/>
</dbReference>
<dbReference type="InterPro" id="IPR051335">
    <property type="entry name" value="Alanyl-tRNA_Editing_Enzymes"/>
</dbReference>
<dbReference type="OrthoDB" id="288942at2759"/>
<dbReference type="GO" id="GO:0043039">
    <property type="term" value="P:tRNA aminoacylation"/>
    <property type="evidence" value="ECO:0007669"/>
    <property type="project" value="InterPro"/>
</dbReference>
<dbReference type="SUPFAM" id="SSF55186">
    <property type="entry name" value="ThrRS/AlaRS common domain"/>
    <property type="match status" value="1"/>
</dbReference>
<evidence type="ECO:0000313" key="5">
    <source>
        <dbReference type="Proteomes" id="UP000604046"/>
    </source>
</evidence>
<organism evidence="4 5">
    <name type="scientific">Symbiodinium natans</name>
    <dbReference type="NCBI Taxonomy" id="878477"/>
    <lineage>
        <taxon>Eukaryota</taxon>
        <taxon>Sar</taxon>
        <taxon>Alveolata</taxon>
        <taxon>Dinophyceae</taxon>
        <taxon>Suessiales</taxon>
        <taxon>Symbiodiniaceae</taxon>
        <taxon>Symbiodinium</taxon>
    </lineage>
</organism>
<name>A0A812THS3_9DINO</name>
<accession>A0A812THS3</accession>
<dbReference type="Proteomes" id="UP000604046">
    <property type="component" value="Unassembled WGS sequence"/>
</dbReference>
<dbReference type="GO" id="GO:0005524">
    <property type="term" value="F:ATP binding"/>
    <property type="evidence" value="ECO:0007669"/>
    <property type="project" value="InterPro"/>
</dbReference>
<dbReference type="InterPro" id="IPR012947">
    <property type="entry name" value="tRNA_SAD"/>
</dbReference>
<dbReference type="PANTHER" id="PTHR43462:SF2">
    <property type="entry name" value="THREONYL AND ALANYL TRNA SYNTHETASE SECOND ADDITIONAL DOMAIN-CONTAINING PROTEIN"/>
    <property type="match status" value="1"/>
</dbReference>
<dbReference type="GO" id="GO:0004812">
    <property type="term" value="F:aminoacyl-tRNA ligase activity"/>
    <property type="evidence" value="ECO:0007669"/>
    <property type="project" value="InterPro"/>
</dbReference>
<reference evidence="4" key="1">
    <citation type="submission" date="2021-02" db="EMBL/GenBank/DDBJ databases">
        <authorList>
            <person name="Dougan E. K."/>
            <person name="Rhodes N."/>
            <person name="Thang M."/>
            <person name="Chan C."/>
        </authorList>
    </citation>
    <scope>NUCLEOTIDE SEQUENCE</scope>
</reference>
<evidence type="ECO:0000256" key="1">
    <source>
        <dbReference type="ARBA" id="ARBA00001947"/>
    </source>
</evidence>
<dbReference type="PANTHER" id="PTHR43462">
    <property type="entry name" value="ALANYL-TRNA EDITING PROTEIN"/>
    <property type="match status" value="1"/>
</dbReference>
<feature type="domain" description="Threonyl/alanyl tRNA synthetase SAD" evidence="3">
    <location>
        <begin position="253"/>
        <end position="294"/>
    </location>
</feature>
<dbReference type="InterPro" id="IPR018163">
    <property type="entry name" value="Thr/Ala-tRNA-synth_IIc_edit"/>
</dbReference>
<gene>
    <name evidence="4" type="primary">alaS</name>
    <name evidence="4" type="ORF">SNAT2548_LOCUS29903</name>
</gene>
<dbReference type="AlphaFoldDB" id="A0A812THS3"/>
<protein>
    <submittedName>
        <fullName evidence="4">AlaS protein</fullName>
    </submittedName>
</protein>
<evidence type="ECO:0000313" key="4">
    <source>
        <dbReference type="EMBL" id="CAE7533647.1"/>
    </source>
</evidence>
<sequence length="298" mass="32169">MAAVMDISYVCSLGLPVHVPAKTSKALLAEALQVAKPVQSLETTQDVGVAGQVDPPLQSSAAASKPLYMDATYVFQCQSSIEHSKLSEDGQALLVQLNQTVFHPQGGGQPTDIGRLLADGVPPLDVVFVSKDKVDQSTIWHECRGDVQHWLGKKGLEVTCVVDDARRRLCARLHSAGHLLDVAMMAAGFRWKPGKGYHFPDGPYVEYLPSEEGRQVDLKDTKAKELVLQELASKMKELIDRNVPTGIGYVDGTRTITMDGVACGCGGTHVEFSGEIGEVTIKKIQSKQGNIRVSYALA</sequence>
<evidence type="ECO:0000259" key="3">
    <source>
        <dbReference type="SMART" id="SM00863"/>
    </source>
</evidence>
<comment type="similarity">
    <text evidence="2">Belongs to the class-II aminoacyl-tRNA synthetase family. Alax-L subfamily.</text>
</comment>
<comment type="caution">
    <text evidence="4">The sequence shown here is derived from an EMBL/GenBank/DDBJ whole genome shotgun (WGS) entry which is preliminary data.</text>
</comment>